<feature type="region of interest" description="Disordered" evidence="1">
    <location>
        <begin position="468"/>
        <end position="495"/>
    </location>
</feature>
<protein>
    <submittedName>
        <fullName evidence="3">Aminotransferase-like</fullName>
    </submittedName>
</protein>
<name>A0A1V1H754_ORYMI</name>
<feature type="compositionally biased region" description="Low complexity" evidence="1">
    <location>
        <begin position="541"/>
        <end position="550"/>
    </location>
</feature>
<dbReference type="AlphaFoldDB" id="A0A1V1H754"/>
<feature type="region of interest" description="Disordered" evidence="1">
    <location>
        <begin position="530"/>
        <end position="561"/>
    </location>
</feature>
<dbReference type="PANTHER" id="PTHR46033">
    <property type="entry name" value="PROTEIN MAIN-LIKE 2"/>
    <property type="match status" value="1"/>
</dbReference>
<dbReference type="PANTHER" id="PTHR46033:SF1">
    <property type="entry name" value="PROTEIN MAIN-LIKE 2"/>
    <property type="match status" value="1"/>
</dbReference>
<dbReference type="GO" id="GO:0010073">
    <property type="term" value="P:meristem maintenance"/>
    <property type="evidence" value="ECO:0007669"/>
    <property type="project" value="InterPro"/>
</dbReference>
<evidence type="ECO:0000313" key="3">
    <source>
        <dbReference type="EMBL" id="BAX24987.1"/>
    </source>
</evidence>
<keyword evidence="2" id="KW-0812">Transmembrane</keyword>
<proteinExistence type="predicted"/>
<feature type="compositionally biased region" description="Basic and acidic residues" evidence="1">
    <location>
        <begin position="468"/>
        <end position="488"/>
    </location>
</feature>
<gene>
    <name evidence="3" type="primary">OM_Ba0024N13.15</name>
</gene>
<accession>A0A1V1H754</accession>
<feature type="transmembrane region" description="Helical" evidence="2">
    <location>
        <begin position="583"/>
        <end position="603"/>
    </location>
</feature>
<keyword evidence="2" id="KW-1133">Transmembrane helix</keyword>
<organism evidence="3">
    <name type="scientific">Oryza minuta</name>
    <dbReference type="NCBI Taxonomy" id="63629"/>
    <lineage>
        <taxon>Eukaryota</taxon>
        <taxon>Viridiplantae</taxon>
        <taxon>Streptophyta</taxon>
        <taxon>Embryophyta</taxon>
        <taxon>Tracheophyta</taxon>
        <taxon>Spermatophyta</taxon>
        <taxon>Magnoliopsida</taxon>
        <taxon>Liliopsida</taxon>
        <taxon>Poales</taxon>
        <taxon>Poaceae</taxon>
        <taxon>BOP clade</taxon>
        <taxon>Oryzoideae</taxon>
        <taxon>Oryzeae</taxon>
        <taxon>Oryzinae</taxon>
        <taxon>Oryza</taxon>
    </lineage>
</organism>
<dbReference type="EMBL" id="AP011468">
    <property type="protein sequence ID" value="BAX24987.1"/>
    <property type="molecule type" value="Genomic_DNA"/>
</dbReference>
<sequence>MATPSTTSLASLPFYASEIIEVFKDQILIPTDDKSHRFLLGSSGNPDSTWLLNGYRTWYKRIAAAKQVHWDEIGIGQCLALSLADTKNNEPLMLAATYFWSSTLNAFLFRQGPMTPTLIDIKMLTGLDILSEINPFNLLINSSHKLKTKKIGGWSGYISEHMEQGSISEREHDLMLNRTVAHGGPWWFIQLWLTIYTNTMVDRPPLSESIFPSDYSDNEDPSSRRCMSFGEAASVYPGADQSAEEISTWFIRFYTGPPSVKMDMFVYPSDSDFELPADLNLGLINDDMVSREVFMIGVTPCLLPVGIFQGRSTSLSYEFYNPMVAARQCGLGQLPVSLHFHWLLESRGTVSSALIMSKALETRIPALGDCDRLWLSAFIHISFQAWWQEWAIHIFHQSARFFLTELIDNISPQVPDAPGPSVSNSGQRITYAPVLAPSGKTVLESIIGLTTPKVSSLLQGSIIKETTKRKAPAKDKIQKPDKKSKTDDQADLDQLDPSIEEFLDDQVMEEEVDAAAADIPEDQHPLASIAEKPSADKPIEDPSAITTADPPADDQADVAQPKKTRHVVCKGLPIYPPHLLNNVYLIITFLLYSLAASSIAFTTSANPFAYRFRTTKGGRCNNSRCPITAIFLEQYHFKFHKAKERIAERRERGGLELAVSVSKAQVGADKIKLDELVAEPIALNEKLGELRRLEADLLMKLEATREEIRGIEVRIAASPKAIEDQTAKLKASAKHLVTLSRALKPVPGSAADDAQVIDDIDQIRRKAIATIPDFIH</sequence>
<keyword evidence="3" id="KW-0032">Aminotransferase</keyword>
<keyword evidence="2" id="KW-0472">Membrane</keyword>
<dbReference type="GO" id="GO:0008483">
    <property type="term" value="F:transaminase activity"/>
    <property type="evidence" value="ECO:0007669"/>
    <property type="project" value="UniProtKB-KW"/>
</dbReference>
<reference evidence="3" key="1">
    <citation type="submission" date="2009-05" db="EMBL/GenBank/DDBJ databases">
        <title>Oryza sativa Japonica Group genomic DNA, chromosome 6, BAC clone:KMK0024M20, cultivar:Khau Mac Kho.</title>
        <authorList>
            <person name="Matsumoto T."/>
            <person name="Wu J."/>
            <person name="Kanamori H."/>
        </authorList>
    </citation>
    <scope>NUCLEOTIDE SEQUENCE</scope>
    <source>
        <strain evidence="3">IRGC 101141</strain>
    </source>
</reference>
<dbReference type="InterPro" id="IPR044824">
    <property type="entry name" value="MAIN-like"/>
</dbReference>
<evidence type="ECO:0000256" key="2">
    <source>
        <dbReference type="SAM" id="Phobius"/>
    </source>
</evidence>
<keyword evidence="3" id="KW-0808">Transferase</keyword>
<evidence type="ECO:0000256" key="1">
    <source>
        <dbReference type="SAM" id="MobiDB-lite"/>
    </source>
</evidence>